<proteinExistence type="inferred from homology"/>
<dbReference type="CDD" id="cd08958">
    <property type="entry name" value="FR_SDR_e"/>
    <property type="match status" value="1"/>
</dbReference>
<comment type="catalytic activity">
    <reaction evidence="13">
        <text>a (2R,3S,4S)-leucoanthocyanidin + NADP(+) = a (2R,3R)-dihydroflavonol + NADPH + H(+)</text>
        <dbReference type="Rhea" id="RHEA:54444"/>
        <dbReference type="ChEBI" id="CHEBI:15378"/>
        <dbReference type="ChEBI" id="CHEBI:57783"/>
        <dbReference type="ChEBI" id="CHEBI:58349"/>
        <dbReference type="ChEBI" id="CHEBI:138176"/>
        <dbReference type="ChEBI" id="CHEBI:138188"/>
        <dbReference type="EC" id="1.1.1.219"/>
    </reaction>
</comment>
<reference evidence="15" key="1">
    <citation type="journal article" date="1999" name="Gene">
        <title>Genomic organization of the genes encoding dihydroflavonol 4-reductase for flower pigmentation in the Japanese and common morning glories.</title>
        <authorList>
            <person name="Inagaki Y."/>
            <person name="Johzuka-Hisatomi Y."/>
            <person name="Mori T."/>
            <person name="Takahashi S."/>
            <person name="Hayakawa Y."/>
            <person name="Peyachoknagul S."/>
            <person name="Iida S."/>
        </authorList>
    </citation>
    <scope>NUCLEOTIDE SEQUENCE</scope>
    <source>
        <strain evidence="15">KKZSK-2</strain>
        <tissue evidence="15">Foliage</tissue>
    </source>
</reference>
<evidence type="ECO:0000256" key="7">
    <source>
        <dbReference type="ARBA" id="ARBA00039055"/>
    </source>
</evidence>
<dbReference type="InterPro" id="IPR036291">
    <property type="entry name" value="NAD(P)-bd_dom_sf"/>
</dbReference>
<evidence type="ECO:0000256" key="11">
    <source>
        <dbReference type="ARBA" id="ARBA00042831"/>
    </source>
</evidence>
<dbReference type="Pfam" id="PF01370">
    <property type="entry name" value="Epimerase"/>
    <property type="match status" value="1"/>
</dbReference>
<sequence length="356" mass="39647">MSGGGRNAPTLPAPKVCVTGAAGYVGSWLVMKLLQRGYVVHATVRDPGNTKKVKRLLELPKAAEGKLRLWKGVLEEEGSFDDAIAGCEGVFHVAATPVDFVSDDPENEIIRPAVKGILSIINSCAKAKTVKRLVFTSSAVTLIVQENPKPVYDESSWSDLDLIYAKKMPGWMYFASKTQAEKEAWKAAKEKQIDFISIIPPLVIGASIVPTVPLSFTIALSPVTGNEAHYFVIKQGQYVHLDDLCEAQIFLFEHPKAEGRFICSSHDATIHDLAKMIRQNWPEYYVPSEFKGIEKDLPVVSLSSKKLLDMGFQFKYTLEDMYREVIETLRNKCVLPYSIKPPPKEQEWENGKTLEA</sequence>
<evidence type="ECO:0000256" key="1">
    <source>
        <dbReference type="ARBA" id="ARBA00004935"/>
    </source>
</evidence>
<evidence type="ECO:0000256" key="5">
    <source>
        <dbReference type="ARBA" id="ARBA00023445"/>
    </source>
</evidence>
<dbReference type="EMBL" id="AB006793">
    <property type="protein sequence ID" value="BAA22076.1"/>
    <property type="molecule type" value="Genomic_DNA"/>
</dbReference>
<organism evidence="15">
    <name type="scientific">Ipomoea nil</name>
    <name type="common">Japanese morning glory</name>
    <name type="synonym">Pharbitis nil</name>
    <dbReference type="NCBI Taxonomy" id="35883"/>
    <lineage>
        <taxon>Eukaryota</taxon>
        <taxon>Viridiplantae</taxon>
        <taxon>Streptophyta</taxon>
        <taxon>Embryophyta</taxon>
        <taxon>Tracheophyta</taxon>
        <taxon>Spermatophyta</taxon>
        <taxon>Magnoliopsida</taxon>
        <taxon>eudicotyledons</taxon>
        <taxon>Gunneridae</taxon>
        <taxon>Pentapetalae</taxon>
        <taxon>asterids</taxon>
        <taxon>lamiids</taxon>
        <taxon>Solanales</taxon>
        <taxon>Convolvulaceae</taxon>
        <taxon>Ipomoeeae</taxon>
        <taxon>Ipomoea</taxon>
    </lineage>
</organism>
<dbReference type="EC" id="1.1.1.219" evidence="8"/>
<dbReference type="AlphaFoldDB" id="O22099"/>
<evidence type="ECO:0000256" key="10">
    <source>
        <dbReference type="ARBA" id="ARBA00042087"/>
    </source>
</evidence>
<dbReference type="InterPro" id="IPR001509">
    <property type="entry name" value="Epimerase_deHydtase"/>
</dbReference>
<dbReference type="GO" id="GO:0045552">
    <property type="term" value="F:dihydroflavanol 4-reductase activity"/>
    <property type="evidence" value="ECO:0007669"/>
    <property type="project" value="UniProtKB-EC"/>
</dbReference>
<evidence type="ECO:0000313" key="15">
    <source>
        <dbReference type="EMBL" id="BAA22076.1"/>
    </source>
</evidence>
<evidence type="ECO:0000256" key="2">
    <source>
        <dbReference type="ARBA" id="ARBA00022857"/>
    </source>
</evidence>
<comment type="function">
    <text evidence="6">Bifunctional enzyme involved in flavonoid metabolism.</text>
</comment>
<dbReference type="Gene3D" id="3.40.50.720">
    <property type="entry name" value="NAD(P)-binding Rossmann-like Domain"/>
    <property type="match status" value="1"/>
</dbReference>
<dbReference type="GO" id="GO:0009718">
    <property type="term" value="P:anthocyanin-containing compound biosynthetic process"/>
    <property type="evidence" value="ECO:0007669"/>
    <property type="project" value="TreeGrafter"/>
</dbReference>
<accession>O22099</accession>
<dbReference type="PANTHER" id="PTHR10366:SF564">
    <property type="entry name" value="STEROL-4-ALPHA-CARBOXYLATE 3-DEHYDROGENASE, DECARBOXYLATING"/>
    <property type="match status" value="1"/>
</dbReference>
<evidence type="ECO:0000256" key="4">
    <source>
        <dbReference type="ARBA" id="ARBA00023241"/>
    </source>
</evidence>
<evidence type="ECO:0000256" key="3">
    <source>
        <dbReference type="ARBA" id="ARBA00023002"/>
    </source>
</evidence>
<keyword evidence="2" id="KW-0521">NADP</keyword>
<dbReference type="FunFam" id="3.40.50.720:FF:000085">
    <property type="entry name" value="Dihydroflavonol reductase"/>
    <property type="match status" value="1"/>
</dbReference>
<feature type="domain" description="NAD-dependent epimerase/dehydratase" evidence="14">
    <location>
        <begin position="16"/>
        <end position="257"/>
    </location>
</feature>
<keyword evidence="4" id="KW-0284">Flavonoid biosynthesis</keyword>
<evidence type="ECO:0000256" key="13">
    <source>
        <dbReference type="ARBA" id="ARBA00049132"/>
    </source>
</evidence>
<keyword evidence="3" id="KW-0560">Oxidoreductase</keyword>
<dbReference type="SUPFAM" id="SSF51735">
    <property type="entry name" value="NAD(P)-binding Rossmann-fold domains"/>
    <property type="match status" value="1"/>
</dbReference>
<comment type="pathway">
    <text evidence="1">Pigment biosynthesis; anthocyanin biosynthesis.</text>
</comment>
<evidence type="ECO:0000256" key="9">
    <source>
        <dbReference type="ARBA" id="ARBA00039963"/>
    </source>
</evidence>
<evidence type="ECO:0000259" key="14">
    <source>
        <dbReference type="Pfam" id="PF01370"/>
    </source>
</evidence>
<dbReference type="PANTHER" id="PTHR10366">
    <property type="entry name" value="NAD DEPENDENT EPIMERASE/DEHYDRATASE"/>
    <property type="match status" value="1"/>
</dbReference>
<name>O22099_IPONI</name>
<evidence type="ECO:0000256" key="8">
    <source>
        <dbReference type="ARBA" id="ARBA00039057"/>
    </source>
</evidence>
<evidence type="ECO:0000256" key="6">
    <source>
        <dbReference type="ARBA" id="ARBA00037100"/>
    </source>
</evidence>
<dbReference type="EC" id="1.1.1.234" evidence="7"/>
<protein>
    <recommendedName>
        <fullName evidence="9">Dihydroflavonol 4-reductase</fullName>
        <ecNumber evidence="8">1.1.1.219</ecNumber>
        <ecNumber evidence="7">1.1.1.234</ecNumber>
    </recommendedName>
    <alternativeName>
        <fullName evidence="11">Dihydrokaempferol 4-reductase</fullName>
    </alternativeName>
    <alternativeName>
        <fullName evidence="10">Flavanone 4-reductase</fullName>
    </alternativeName>
</protein>
<evidence type="ECO:0000256" key="12">
    <source>
        <dbReference type="ARBA" id="ARBA00048870"/>
    </source>
</evidence>
<comment type="similarity">
    <text evidence="5">Belongs to the NAD(P)-dependent epimerase/dehydratase family. Dihydroflavonol-4-reductase subfamily.</text>
</comment>
<dbReference type="GO" id="GO:0047890">
    <property type="term" value="F:flavanone 4-reductase activity"/>
    <property type="evidence" value="ECO:0007669"/>
    <property type="project" value="UniProtKB-EC"/>
</dbReference>
<dbReference type="InterPro" id="IPR050425">
    <property type="entry name" value="NAD(P)_dehydrat-like"/>
</dbReference>
<comment type="catalytic activity">
    <reaction evidence="12">
        <text>(2S)-flavan-4-ol + NADP(+) = (2S)-flavanone + NADPH + H(+)</text>
        <dbReference type="Rhea" id="RHEA:11228"/>
        <dbReference type="ChEBI" id="CHEBI:15378"/>
        <dbReference type="ChEBI" id="CHEBI:15605"/>
        <dbReference type="ChEBI" id="CHEBI:15606"/>
        <dbReference type="ChEBI" id="CHEBI:57783"/>
        <dbReference type="ChEBI" id="CHEBI:58349"/>
        <dbReference type="EC" id="1.1.1.234"/>
    </reaction>
</comment>
<gene>
    <name evidence="15" type="primary">DFR-C</name>
</gene>